<dbReference type="InterPro" id="IPR038333">
    <property type="entry name" value="T1MK-like_N_sf"/>
</dbReference>
<accession>A0A1Q2LIC5</accession>
<name>A0A1Q2LIC5_9HELI</name>
<feature type="domain" description="DNA methylase adenine-specific" evidence="8">
    <location>
        <begin position="44"/>
        <end position="70"/>
    </location>
</feature>
<sequence length="96" mass="10680">MFSDVDVNPSANLGESLLIRRNEKLYKVMKSIAELDLNCSDNIIDAFGDAYEYLMRMYAGSAGKSDGEFFYHARGKISTAPKPKLKCFLGGQDFAL</sequence>
<dbReference type="GO" id="GO:0032259">
    <property type="term" value="P:methylation"/>
    <property type="evidence" value="ECO:0007669"/>
    <property type="project" value="UniProtKB-KW"/>
</dbReference>
<dbReference type="Gene3D" id="1.20.1260.30">
    <property type="match status" value="1"/>
</dbReference>
<dbReference type="GO" id="GO:0009307">
    <property type="term" value="P:DNA restriction-modification system"/>
    <property type="evidence" value="ECO:0007669"/>
    <property type="project" value="UniProtKB-KW"/>
</dbReference>
<evidence type="ECO:0000256" key="2">
    <source>
        <dbReference type="ARBA" id="ARBA00011900"/>
    </source>
</evidence>
<keyword evidence="4" id="KW-0808">Transferase</keyword>
<dbReference type="EC" id="2.1.1.72" evidence="2"/>
<dbReference type="EMBL" id="CP019645">
    <property type="protein sequence ID" value="AQQ60224.1"/>
    <property type="molecule type" value="Genomic_DNA"/>
</dbReference>
<evidence type="ECO:0000259" key="8">
    <source>
        <dbReference type="Pfam" id="PF02384"/>
    </source>
</evidence>
<evidence type="ECO:0000256" key="4">
    <source>
        <dbReference type="ARBA" id="ARBA00022679"/>
    </source>
</evidence>
<evidence type="ECO:0000256" key="6">
    <source>
        <dbReference type="ARBA" id="ARBA00022747"/>
    </source>
</evidence>
<evidence type="ECO:0000313" key="10">
    <source>
        <dbReference type="Proteomes" id="UP000188298"/>
    </source>
</evidence>
<evidence type="ECO:0000313" key="9">
    <source>
        <dbReference type="EMBL" id="AQQ60224.1"/>
    </source>
</evidence>
<comment type="catalytic activity">
    <reaction evidence="7">
        <text>a 2'-deoxyadenosine in DNA + S-adenosyl-L-methionine = an N(6)-methyl-2'-deoxyadenosine in DNA + S-adenosyl-L-homocysteine + H(+)</text>
        <dbReference type="Rhea" id="RHEA:15197"/>
        <dbReference type="Rhea" id="RHEA-COMP:12418"/>
        <dbReference type="Rhea" id="RHEA-COMP:12419"/>
        <dbReference type="ChEBI" id="CHEBI:15378"/>
        <dbReference type="ChEBI" id="CHEBI:57856"/>
        <dbReference type="ChEBI" id="CHEBI:59789"/>
        <dbReference type="ChEBI" id="CHEBI:90615"/>
        <dbReference type="ChEBI" id="CHEBI:90616"/>
        <dbReference type="EC" id="2.1.1.72"/>
    </reaction>
</comment>
<dbReference type="GO" id="GO:0008170">
    <property type="term" value="F:N-methyltransferase activity"/>
    <property type="evidence" value="ECO:0007669"/>
    <property type="project" value="InterPro"/>
</dbReference>
<comment type="similarity">
    <text evidence="1">Belongs to the N(4)/N(6)-methyltransferase family.</text>
</comment>
<gene>
    <name evidence="9" type="ORF">XJ32_09135</name>
</gene>
<protein>
    <recommendedName>
        <fullName evidence="2">site-specific DNA-methyltransferase (adenine-specific)</fullName>
        <ecNumber evidence="2">2.1.1.72</ecNumber>
    </recommendedName>
</protein>
<keyword evidence="3" id="KW-0489">Methyltransferase</keyword>
<reference evidence="9 10" key="1">
    <citation type="submission" date="2017-02" db="EMBL/GenBank/DDBJ databases">
        <title>Whole genome sequencing of Helicobacter bilis strain AAQJH.</title>
        <authorList>
            <person name="Conlan S."/>
            <person name="Thomas P.J."/>
            <person name="Mullikin J."/>
            <person name="Palmore T.N."/>
            <person name="Frank K.M."/>
            <person name="Segre J.A."/>
        </authorList>
    </citation>
    <scope>NUCLEOTIDE SEQUENCE [LARGE SCALE GENOMIC DNA]</scope>
    <source>
        <strain evidence="9 10">AAQJH</strain>
    </source>
</reference>
<evidence type="ECO:0000256" key="7">
    <source>
        <dbReference type="ARBA" id="ARBA00047942"/>
    </source>
</evidence>
<dbReference type="Proteomes" id="UP000188298">
    <property type="component" value="Chromosome"/>
</dbReference>
<dbReference type="SUPFAM" id="SSF53335">
    <property type="entry name" value="S-adenosyl-L-methionine-dependent methyltransferases"/>
    <property type="match status" value="1"/>
</dbReference>
<keyword evidence="5" id="KW-0949">S-adenosyl-L-methionine</keyword>
<evidence type="ECO:0000256" key="3">
    <source>
        <dbReference type="ARBA" id="ARBA00022603"/>
    </source>
</evidence>
<dbReference type="GO" id="GO:0009007">
    <property type="term" value="F:site-specific DNA-methyltransferase (adenine-specific) activity"/>
    <property type="evidence" value="ECO:0007669"/>
    <property type="project" value="UniProtKB-EC"/>
</dbReference>
<dbReference type="InterPro" id="IPR029063">
    <property type="entry name" value="SAM-dependent_MTases_sf"/>
</dbReference>
<organism evidence="9 10">
    <name type="scientific">Helicobacter bilis</name>
    <dbReference type="NCBI Taxonomy" id="37372"/>
    <lineage>
        <taxon>Bacteria</taxon>
        <taxon>Pseudomonadati</taxon>
        <taxon>Campylobacterota</taxon>
        <taxon>Epsilonproteobacteria</taxon>
        <taxon>Campylobacterales</taxon>
        <taxon>Helicobacteraceae</taxon>
        <taxon>Helicobacter</taxon>
    </lineage>
</organism>
<dbReference type="RefSeq" id="WP_155761506.1">
    <property type="nucleotide sequence ID" value="NZ_CP019645.1"/>
</dbReference>
<proteinExistence type="inferred from homology"/>
<dbReference type="Pfam" id="PF02384">
    <property type="entry name" value="N6_Mtase"/>
    <property type="match status" value="1"/>
</dbReference>
<dbReference type="GO" id="GO:0003677">
    <property type="term" value="F:DNA binding"/>
    <property type="evidence" value="ECO:0007669"/>
    <property type="project" value="InterPro"/>
</dbReference>
<evidence type="ECO:0000256" key="1">
    <source>
        <dbReference type="ARBA" id="ARBA00006594"/>
    </source>
</evidence>
<dbReference type="KEGG" id="hbl:XJ32_09135"/>
<evidence type="ECO:0000256" key="5">
    <source>
        <dbReference type="ARBA" id="ARBA00022691"/>
    </source>
</evidence>
<dbReference type="InterPro" id="IPR003356">
    <property type="entry name" value="DNA_methylase_A-5"/>
</dbReference>
<dbReference type="AlphaFoldDB" id="A0A1Q2LIC5"/>
<keyword evidence="6" id="KW-0680">Restriction system</keyword>